<accession>A0A8J6TL48</accession>
<proteinExistence type="predicted"/>
<dbReference type="Gene3D" id="3.10.290.30">
    <property type="entry name" value="MM3350-like"/>
    <property type="match status" value="1"/>
</dbReference>
<protein>
    <submittedName>
        <fullName evidence="2">Plasmid pRiA4b ORF-3 family protein</fullName>
    </submittedName>
</protein>
<dbReference type="AlphaFoldDB" id="A0A8J6TL48"/>
<dbReference type="InterPro" id="IPR024047">
    <property type="entry name" value="MM3350-like_sf"/>
</dbReference>
<dbReference type="PANTHER" id="PTHR41878">
    <property type="entry name" value="LEXA REPRESSOR-RELATED"/>
    <property type="match status" value="1"/>
</dbReference>
<reference evidence="2 3" key="1">
    <citation type="submission" date="2020-08" db="EMBL/GenBank/DDBJ databases">
        <title>Bridging the membrane lipid divide: bacteria of the FCB group superphylum have the potential to synthesize archaeal ether lipids.</title>
        <authorList>
            <person name="Villanueva L."/>
            <person name="Von Meijenfeldt F.A.B."/>
            <person name="Westbye A.B."/>
            <person name="Yadav S."/>
            <person name="Hopmans E.C."/>
            <person name="Dutilh B.E."/>
            <person name="Sinninghe Damste J.S."/>
        </authorList>
    </citation>
    <scope>NUCLEOTIDE SEQUENCE [LARGE SCALE GENOMIC DNA]</scope>
    <source>
        <strain evidence="2">NIOZ-UU17</strain>
    </source>
</reference>
<dbReference type="InterPro" id="IPR012912">
    <property type="entry name" value="Plasmid_pRiA4b_Orf3-like"/>
</dbReference>
<gene>
    <name evidence="2" type="ORF">H8D96_13110</name>
</gene>
<feature type="domain" description="Plasmid pRiA4b Orf3-like" evidence="1">
    <location>
        <begin position="7"/>
        <end position="183"/>
    </location>
</feature>
<sequence length="202" mass="23923">MKWQNLIFQFKISLQHITPTIWRRIQVPAKYSFWDFHVAIQDSMGWFDCHLHVFRLKKPHGKNIIEIGIPMDDFDDIKILQGWDEYISDYFSEPGRVASYEYDFGDSWDHDIVLEGILLKEKTIKYPSCIDGQRACPPEDCGGVWGYENLLKVIADPDDDEHESTIEWLSGWYGKYDPEAFDGKNIKFDNPRKRWKKAFLEH</sequence>
<dbReference type="Proteomes" id="UP000605201">
    <property type="component" value="Unassembled WGS sequence"/>
</dbReference>
<name>A0A8J6TL48_9BACT</name>
<dbReference type="SUPFAM" id="SSF159941">
    <property type="entry name" value="MM3350-like"/>
    <property type="match status" value="1"/>
</dbReference>
<evidence type="ECO:0000313" key="2">
    <source>
        <dbReference type="EMBL" id="MBC8432844.1"/>
    </source>
</evidence>
<dbReference type="EMBL" id="JACNIG010000248">
    <property type="protein sequence ID" value="MBC8432844.1"/>
    <property type="molecule type" value="Genomic_DNA"/>
</dbReference>
<dbReference type="PANTHER" id="PTHR41878:SF1">
    <property type="entry name" value="TNPR PROTEIN"/>
    <property type="match status" value="1"/>
</dbReference>
<comment type="caution">
    <text evidence="2">The sequence shown here is derived from an EMBL/GenBank/DDBJ whole genome shotgun (WGS) entry which is preliminary data.</text>
</comment>
<evidence type="ECO:0000259" key="1">
    <source>
        <dbReference type="Pfam" id="PF07929"/>
    </source>
</evidence>
<dbReference type="Pfam" id="PF07929">
    <property type="entry name" value="PRiA4_ORF3"/>
    <property type="match status" value="1"/>
</dbReference>
<organism evidence="2 3">
    <name type="scientific">Candidatus Desulfatibia vada</name>
    <dbReference type="NCBI Taxonomy" id="2841696"/>
    <lineage>
        <taxon>Bacteria</taxon>
        <taxon>Pseudomonadati</taxon>
        <taxon>Thermodesulfobacteriota</taxon>
        <taxon>Desulfobacteria</taxon>
        <taxon>Desulfobacterales</taxon>
        <taxon>Desulfobacterales incertae sedis</taxon>
        <taxon>Candidatus Desulfatibia</taxon>
    </lineage>
</organism>
<evidence type="ECO:0000313" key="3">
    <source>
        <dbReference type="Proteomes" id="UP000605201"/>
    </source>
</evidence>